<gene>
    <name evidence="1" type="ORF">FOF47_R07570</name>
</gene>
<comment type="caution">
    <text evidence="1">The sequence shown here is derived from an EMBL/GenBank/DDBJ whole genome shotgun (WGS) entry which is preliminary data.</text>
</comment>
<organism evidence="1 2">
    <name type="scientific">Crocuta crocuta</name>
    <name type="common">Spotted hyena</name>
    <dbReference type="NCBI Taxonomy" id="9678"/>
    <lineage>
        <taxon>Eukaryota</taxon>
        <taxon>Metazoa</taxon>
        <taxon>Chordata</taxon>
        <taxon>Craniata</taxon>
        <taxon>Vertebrata</taxon>
        <taxon>Euteleostomi</taxon>
        <taxon>Mammalia</taxon>
        <taxon>Eutheria</taxon>
        <taxon>Laurasiatheria</taxon>
        <taxon>Carnivora</taxon>
        <taxon>Feliformia</taxon>
        <taxon>Hyaenidae</taxon>
        <taxon>Crocuta</taxon>
    </lineage>
</organism>
<keyword evidence="2" id="KW-1185">Reference proteome</keyword>
<sequence length="83" mass="10121">EWQKMFVSHISDMGLVSRIYKELLQVNNNKNYPNLKWIKNLGHFSKEDIQMVNKHKKRCSTLLVVRKRQLRTTMRHHFIPTRM</sequence>
<proteinExistence type="predicted"/>
<name>A0A6G1B6N8_CROCR</name>
<feature type="non-terminal residue" evidence="1">
    <location>
        <position position="1"/>
    </location>
</feature>
<feature type="non-terminal residue" evidence="1">
    <location>
        <position position="83"/>
    </location>
</feature>
<reference evidence="1 2" key="1">
    <citation type="submission" date="2019-11" db="EMBL/GenBank/DDBJ databases">
        <authorList>
            <person name="Yang C."/>
            <person name="Li F."/>
        </authorList>
    </citation>
    <scope>NUCLEOTIDE SEQUENCE [LARGE SCALE GENOMIC DNA]</scope>
    <source>
        <strain evidence="1">KB4526</strain>
        <tissue evidence="1">Muscle</tissue>
    </source>
</reference>
<dbReference type="EMBL" id="VOAJ01002076">
    <property type="protein sequence ID" value="KAF0883472.1"/>
    <property type="molecule type" value="Genomic_DNA"/>
</dbReference>
<dbReference type="AlphaFoldDB" id="A0A6G1B6N8"/>
<evidence type="ECO:0000313" key="1">
    <source>
        <dbReference type="EMBL" id="KAF0883472.1"/>
    </source>
</evidence>
<dbReference type="Proteomes" id="UP000475037">
    <property type="component" value="Unassembled WGS sequence"/>
</dbReference>
<accession>A0A6G1B6N8</accession>
<evidence type="ECO:0000313" key="2">
    <source>
        <dbReference type="Proteomes" id="UP000475037"/>
    </source>
</evidence>
<protein>
    <submittedName>
        <fullName evidence="1">LORF2 protein</fullName>
    </submittedName>
</protein>